<dbReference type="OrthoDB" id="156689at2"/>
<sequence>MAVNIVNRADAEALIREQVVSSIFQDAPKQSVFMSLAKKLPNMTSKQTRIRVLDFLPTAYWVDGDTGMKQTTRQAWDNVYLTAAELAVIVPIPESVFDDAEMDIMGEITPRVNEAIGMRVDTATIFGLNRPREWQADLITLARQAGNNVAPDSGKDYYDLILGEDGVFAKVEGDGYGVSGALAPMNFKAKLRGLRDSNKQPIFSKSMQDTNRYALDGAPMYFPENGMFDSSISQLVVGDFSQAVYAIRQDITVKILDQGVIQDPISKEIVYNLAQQDMIALRVVFRMGWALPNPATRLNEDRTGCAFAYLEPGTPVTTQKVTFTVTDGKSESPTAYKGARINVDGAILVTDSNGNAEFNLRAGTYTAKITKKGFIPVIESITVDSEAVTKAVTLTAQS</sequence>
<dbReference type="EMBL" id="CYZU01000075">
    <property type="protein sequence ID" value="CUP27915.1"/>
    <property type="molecule type" value="Genomic_DNA"/>
</dbReference>
<dbReference type="Gene3D" id="2.60.40.1120">
    <property type="entry name" value="Carboxypeptidase-like, regulatory domain"/>
    <property type="match status" value="1"/>
</dbReference>
<comment type="subcellular location">
    <subcellularLocation>
        <location evidence="1">Virion</location>
    </subcellularLocation>
</comment>
<dbReference type="Gene3D" id="3.30.2400.10">
    <property type="entry name" value="Major capsid protein gp5"/>
    <property type="match status" value="1"/>
</dbReference>
<evidence type="ECO:0000313" key="3">
    <source>
        <dbReference type="EMBL" id="CUP27915.1"/>
    </source>
</evidence>
<dbReference type="SUPFAM" id="SSF49452">
    <property type="entry name" value="Starch-binding domain-like"/>
    <property type="match status" value="1"/>
</dbReference>
<proteinExistence type="predicted"/>
<dbReference type="Gene3D" id="3.30.2320.10">
    <property type="entry name" value="hypothetical protein PF0899 domain"/>
    <property type="match status" value="1"/>
</dbReference>
<evidence type="ECO:0000256" key="1">
    <source>
        <dbReference type="ARBA" id="ARBA00004328"/>
    </source>
</evidence>
<gene>
    <name evidence="3" type="ORF">ERS852491_04733</name>
</gene>
<dbReference type="SUPFAM" id="SSF56563">
    <property type="entry name" value="Major capsid protein gp5"/>
    <property type="match status" value="1"/>
</dbReference>
<dbReference type="Proteomes" id="UP000095544">
    <property type="component" value="Unassembled WGS sequence"/>
</dbReference>
<dbReference type="Pfam" id="PF05065">
    <property type="entry name" value="Phage_capsid"/>
    <property type="match status" value="1"/>
</dbReference>
<evidence type="ECO:0000313" key="4">
    <source>
        <dbReference type="Proteomes" id="UP000095544"/>
    </source>
</evidence>
<dbReference type="InterPro" id="IPR024455">
    <property type="entry name" value="Phage_capsid"/>
</dbReference>
<protein>
    <submittedName>
        <fullName evidence="3">Predicted phage phi-C31 gp36 major capsid-like protein</fullName>
    </submittedName>
</protein>
<dbReference type="InterPro" id="IPR013784">
    <property type="entry name" value="Carb-bd-like_fold"/>
</dbReference>
<dbReference type="GO" id="GO:0030246">
    <property type="term" value="F:carbohydrate binding"/>
    <property type="evidence" value="ECO:0007669"/>
    <property type="project" value="InterPro"/>
</dbReference>
<dbReference type="InterPro" id="IPR054612">
    <property type="entry name" value="Phage_capsid-like_C"/>
</dbReference>
<feature type="domain" description="Phage capsid-like C-terminal" evidence="2">
    <location>
        <begin position="14"/>
        <end position="294"/>
    </location>
</feature>
<dbReference type="RefSeq" id="WP_055155161.1">
    <property type="nucleotide sequence ID" value="NZ_CYZU01000075.1"/>
</dbReference>
<accession>A0A174M1L5</accession>
<reference evidence="3 4" key="1">
    <citation type="submission" date="2015-09" db="EMBL/GenBank/DDBJ databases">
        <authorList>
            <consortium name="Pathogen Informatics"/>
        </authorList>
    </citation>
    <scope>NUCLEOTIDE SEQUENCE [LARGE SCALE GENOMIC DNA]</scope>
    <source>
        <strain evidence="3 4">2789STDY5834876</strain>
    </source>
</reference>
<dbReference type="AlphaFoldDB" id="A0A174M1L5"/>
<dbReference type="STRING" id="39482.ERS852491_04733"/>
<dbReference type="NCBIfam" id="TIGR01554">
    <property type="entry name" value="major_cap_HK97"/>
    <property type="match status" value="1"/>
</dbReference>
<evidence type="ECO:0000259" key="2">
    <source>
        <dbReference type="Pfam" id="PF05065"/>
    </source>
</evidence>
<organism evidence="3 4">
    <name type="scientific">Faecalicatena contorta</name>
    <dbReference type="NCBI Taxonomy" id="39482"/>
    <lineage>
        <taxon>Bacteria</taxon>
        <taxon>Bacillati</taxon>
        <taxon>Bacillota</taxon>
        <taxon>Clostridia</taxon>
        <taxon>Lachnospirales</taxon>
        <taxon>Lachnospiraceae</taxon>
        <taxon>Faecalicatena</taxon>
    </lineage>
</organism>
<name>A0A174M1L5_9FIRM</name>